<evidence type="ECO:0000313" key="12">
    <source>
        <dbReference type="Proteomes" id="UP000799438"/>
    </source>
</evidence>
<dbReference type="Gene3D" id="3.40.1440.10">
    <property type="entry name" value="GIY-YIG endonuclease"/>
    <property type="match status" value="1"/>
</dbReference>
<dbReference type="AlphaFoldDB" id="A0A6A6BAA2"/>
<dbReference type="InterPro" id="IPR050381">
    <property type="entry name" value="SLX1_endonuclease"/>
</dbReference>
<feature type="compositionally biased region" description="Acidic residues" evidence="9">
    <location>
        <begin position="352"/>
        <end position="386"/>
    </location>
</feature>
<keyword evidence="12" id="KW-1185">Reference proteome</keyword>
<dbReference type="InterPro" id="IPR027520">
    <property type="entry name" value="Slx1"/>
</dbReference>
<comment type="similarity">
    <text evidence="8">Belongs to the SLX1 family.</text>
</comment>
<keyword evidence="7 8" id="KW-0539">Nucleus</keyword>
<name>A0A6A6BAA2_9PEZI</name>
<dbReference type="GO" id="GO:0008821">
    <property type="term" value="F:crossover junction DNA endonuclease activity"/>
    <property type="evidence" value="ECO:0007669"/>
    <property type="project" value="TreeGrafter"/>
</dbReference>
<organism evidence="11 12">
    <name type="scientific">Aplosporella prunicola CBS 121167</name>
    <dbReference type="NCBI Taxonomy" id="1176127"/>
    <lineage>
        <taxon>Eukaryota</taxon>
        <taxon>Fungi</taxon>
        <taxon>Dikarya</taxon>
        <taxon>Ascomycota</taxon>
        <taxon>Pezizomycotina</taxon>
        <taxon>Dothideomycetes</taxon>
        <taxon>Dothideomycetes incertae sedis</taxon>
        <taxon>Botryosphaeriales</taxon>
        <taxon>Aplosporellaceae</taxon>
        <taxon>Aplosporella</taxon>
    </lineage>
</organism>
<keyword evidence="1 8" id="KW-0540">Nuclease</keyword>
<dbReference type="GO" id="GO:0000724">
    <property type="term" value="P:double-strand break repair via homologous recombination"/>
    <property type="evidence" value="ECO:0007669"/>
    <property type="project" value="TreeGrafter"/>
</dbReference>
<proteinExistence type="inferred from homology"/>
<keyword evidence="3 8" id="KW-0227">DNA damage</keyword>
<dbReference type="GeneID" id="54301757"/>
<comment type="subunit">
    <text evidence="8">Forms a heterodimer with SLX4.</text>
</comment>
<comment type="caution">
    <text evidence="8">Lacks conserved residue(s) required for the propagation of feature annotation.</text>
</comment>
<dbReference type="CDD" id="cd10455">
    <property type="entry name" value="GIY-YIG_SLX1"/>
    <property type="match status" value="1"/>
</dbReference>
<dbReference type="PROSITE" id="PS50164">
    <property type="entry name" value="GIY_YIG"/>
    <property type="match status" value="1"/>
</dbReference>
<feature type="compositionally biased region" description="Basic residues" evidence="9">
    <location>
        <begin position="199"/>
        <end position="211"/>
    </location>
</feature>
<dbReference type="RefSeq" id="XP_033395887.1">
    <property type="nucleotide sequence ID" value="XM_033544261.1"/>
</dbReference>
<evidence type="ECO:0000256" key="1">
    <source>
        <dbReference type="ARBA" id="ARBA00022722"/>
    </source>
</evidence>
<keyword evidence="6 8" id="KW-0234">DNA repair</keyword>
<dbReference type="PANTHER" id="PTHR20208">
    <property type="entry name" value="STRUCTURE-SPECIFIC ENDONUCLEASE SUBUNIT SLX1"/>
    <property type="match status" value="1"/>
</dbReference>
<dbReference type="InterPro" id="IPR000305">
    <property type="entry name" value="GIY-YIG_endonuc"/>
</dbReference>
<comment type="function">
    <text evidence="8">Catalytic subunit of the SLX1-SLX4 structure-specific endonuclease that resolves DNA secondary structures generated during DNA repair and recombination. Has endonuclease activity towards branched DNA substrates, introducing single-strand cuts in duplex DNA close to junctions with ss-DNA.</text>
</comment>
<dbReference type="GO" id="GO:0033557">
    <property type="term" value="C:Slx1-Slx4 complex"/>
    <property type="evidence" value="ECO:0007669"/>
    <property type="project" value="UniProtKB-UniRule"/>
</dbReference>
<reference evidence="11" key="1">
    <citation type="journal article" date="2020" name="Stud. Mycol.">
        <title>101 Dothideomycetes genomes: a test case for predicting lifestyles and emergence of pathogens.</title>
        <authorList>
            <person name="Haridas S."/>
            <person name="Albert R."/>
            <person name="Binder M."/>
            <person name="Bloem J."/>
            <person name="Labutti K."/>
            <person name="Salamov A."/>
            <person name="Andreopoulos B."/>
            <person name="Baker S."/>
            <person name="Barry K."/>
            <person name="Bills G."/>
            <person name="Bluhm B."/>
            <person name="Cannon C."/>
            <person name="Castanera R."/>
            <person name="Culley D."/>
            <person name="Daum C."/>
            <person name="Ezra D."/>
            <person name="Gonzalez J."/>
            <person name="Henrissat B."/>
            <person name="Kuo A."/>
            <person name="Liang C."/>
            <person name="Lipzen A."/>
            <person name="Lutzoni F."/>
            <person name="Magnuson J."/>
            <person name="Mondo S."/>
            <person name="Nolan M."/>
            <person name="Ohm R."/>
            <person name="Pangilinan J."/>
            <person name="Park H.-J."/>
            <person name="Ramirez L."/>
            <person name="Alfaro M."/>
            <person name="Sun H."/>
            <person name="Tritt A."/>
            <person name="Yoshinaga Y."/>
            <person name="Zwiers L.-H."/>
            <person name="Turgeon B."/>
            <person name="Goodwin S."/>
            <person name="Spatafora J."/>
            <person name="Crous P."/>
            <person name="Grigoriev I."/>
        </authorList>
    </citation>
    <scope>NUCLEOTIDE SEQUENCE</scope>
    <source>
        <strain evidence="11">CBS 121167</strain>
    </source>
</reference>
<dbReference type="InterPro" id="IPR048749">
    <property type="entry name" value="SLX1_C"/>
</dbReference>
<dbReference type="EMBL" id="ML995490">
    <property type="protein sequence ID" value="KAF2140174.1"/>
    <property type="molecule type" value="Genomic_DNA"/>
</dbReference>
<dbReference type="SUPFAM" id="SSF82771">
    <property type="entry name" value="GIY-YIG endonuclease"/>
    <property type="match status" value="1"/>
</dbReference>
<feature type="region of interest" description="Disordered" evidence="9">
    <location>
        <begin position="344"/>
        <end position="472"/>
    </location>
</feature>
<evidence type="ECO:0000256" key="2">
    <source>
        <dbReference type="ARBA" id="ARBA00022759"/>
    </source>
</evidence>
<keyword evidence="4 8" id="KW-0378">Hydrolase</keyword>
<protein>
    <recommendedName>
        <fullName evidence="10">GIY-YIG domain-containing protein</fullName>
    </recommendedName>
</protein>
<evidence type="ECO:0000256" key="8">
    <source>
        <dbReference type="HAMAP-Rule" id="MF_03100"/>
    </source>
</evidence>
<dbReference type="InterPro" id="IPR013083">
    <property type="entry name" value="Znf_RING/FYVE/PHD"/>
</dbReference>
<evidence type="ECO:0000256" key="4">
    <source>
        <dbReference type="ARBA" id="ARBA00022801"/>
    </source>
</evidence>
<evidence type="ECO:0000256" key="7">
    <source>
        <dbReference type="ARBA" id="ARBA00023242"/>
    </source>
</evidence>
<evidence type="ECO:0000313" key="11">
    <source>
        <dbReference type="EMBL" id="KAF2140174.1"/>
    </source>
</evidence>
<dbReference type="Pfam" id="PF21202">
    <property type="entry name" value="SLX1_C"/>
    <property type="match status" value="1"/>
</dbReference>
<feature type="domain" description="GIY-YIG" evidence="10">
    <location>
        <begin position="7"/>
        <end position="89"/>
    </location>
</feature>
<dbReference type="HAMAP" id="MF_03100">
    <property type="entry name" value="Endonuc_su_Slx1"/>
    <property type="match status" value="1"/>
</dbReference>
<feature type="compositionally biased region" description="Low complexity" evidence="9">
    <location>
        <begin position="411"/>
        <end position="434"/>
    </location>
</feature>
<dbReference type="GO" id="GO:0017108">
    <property type="term" value="F:5'-flap endonuclease activity"/>
    <property type="evidence" value="ECO:0007669"/>
    <property type="project" value="InterPro"/>
</dbReference>
<keyword evidence="2 8" id="KW-0255">Endonuclease</keyword>
<comment type="cofactor">
    <cofactor evidence="8">
        <name>a divalent metal cation</name>
        <dbReference type="ChEBI" id="CHEBI:60240"/>
    </cofactor>
</comment>
<evidence type="ECO:0000256" key="5">
    <source>
        <dbReference type="ARBA" id="ARBA00023172"/>
    </source>
</evidence>
<dbReference type="Gene3D" id="3.30.40.10">
    <property type="entry name" value="Zinc/RING finger domain, C3HC4 (zinc finger)"/>
    <property type="match status" value="1"/>
</dbReference>
<dbReference type="PANTHER" id="PTHR20208:SF10">
    <property type="entry name" value="STRUCTURE-SPECIFIC ENDONUCLEASE SUBUNIT SLX1"/>
    <property type="match status" value="1"/>
</dbReference>
<sequence>MDKPIPAFYCCYLLRSTVRPSRLYVGSTNHPVRRLKQHNGQTIGGAARTKRNDLRPWEMTCLVTGFPSRLAALQFEWAWQNTHTTHHIPAPDRITTLTTKSRYNRRTGRHYSRPVRPRPTLPNKLANLHLLLRVPSFARWPLHLRFFAADVHAAWRARVAATPFPLRRGVRVVLETPELPPALRRPDVAPEEVEEAAKPKPKGKAASKSKSKAPDDAAANASELLTGPGLPAIPVTYAPLKPHLTKSLALLSAPCTCVVCSSSLNTTDELAVVCPTPDCSMAAHPTCLARVFLAGEGSAGADALVPLEGHCPTCAERVAWSDLMRDLSLRLRGEKEVAVLFKPKRRKKGEEAVEEDEDEEPPDEDEPLPENGDESENAEMSEEGSDDGFTPIEELEDPAPPAPRRGRPKKTPASPAAKKTAKKPAANKPTAAKKAAAEKPAKQPKAKIPSPRLKRKKDVISDSDWDDAEIVE</sequence>
<feature type="compositionally biased region" description="Acidic residues" evidence="9">
    <location>
        <begin position="461"/>
        <end position="472"/>
    </location>
</feature>
<dbReference type="OrthoDB" id="24645at2759"/>
<evidence type="ECO:0000259" key="10">
    <source>
        <dbReference type="PROSITE" id="PS50164"/>
    </source>
</evidence>
<dbReference type="Pfam" id="PF01541">
    <property type="entry name" value="GIY-YIG"/>
    <property type="match status" value="1"/>
</dbReference>
<gene>
    <name evidence="11" type="ORF">K452DRAFT_319720</name>
</gene>
<keyword evidence="5 8" id="KW-0233">DNA recombination</keyword>
<dbReference type="InterPro" id="IPR035901">
    <property type="entry name" value="GIY-YIG_endonuc_sf"/>
</dbReference>
<evidence type="ECO:0000256" key="3">
    <source>
        <dbReference type="ARBA" id="ARBA00022763"/>
    </source>
</evidence>
<comment type="subcellular location">
    <subcellularLocation>
        <location evidence="8">Nucleus</location>
    </subcellularLocation>
</comment>
<evidence type="ECO:0000256" key="9">
    <source>
        <dbReference type="SAM" id="MobiDB-lite"/>
    </source>
</evidence>
<dbReference type="Proteomes" id="UP000799438">
    <property type="component" value="Unassembled WGS sequence"/>
</dbReference>
<evidence type="ECO:0000256" key="6">
    <source>
        <dbReference type="ARBA" id="ARBA00023204"/>
    </source>
</evidence>
<dbReference type="FunFam" id="3.40.1440.10:FF:000006">
    <property type="entry name" value="Structure-specific endonuclease subunit SLX1"/>
    <property type="match status" value="1"/>
</dbReference>
<feature type="region of interest" description="Disordered" evidence="9">
    <location>
        <begin position="181"/>
        <end position="219"/>
    </location>
</feature>
<accession>A0A6A6BAA2</accession>